<evidence type="ECO:0000256" key="3">
    <source>
        <dbReference type="ARBA" id="ARBA00012188"/>
    </source>
</evidence>
<protein>
    <recommendedName>
        <fullName evidence="5">Histone-lysine N-methyltransferase SET9</fullName>
        <ecNumber evidence="3">2.1.1.362</ecNumber>
        <ecNumber evidence="15">2.1.1.372</ecNumber>
    </recommendedName>
    <alternativeName>
        <fullName evidence="4">Histone-lysine N-methyltransferase set9</fullName>
    </alternativeName>
    <alternativeName>
        <fullName evidence="16">SET domain protein 9</fullName>
    </alternativeName>
</protein>
<dbReference type="PROSITE" id="PS51567">
    <property type="entry name" value="SAM_MT43_SUVAR420_1"/>
    <property type="match status" value="1"/>
</dbReference>
<accession>A0ABR3B4W2</accession>
<evidence type="ECO:0000256" key="12">
    <source>
        <dbReference type="ARBA" id="ARBA00023015"/>
    </source>
</evidence>
<reference evidence="19 20" key="1">
    <citation type="submission" date="2024-04" db="EMBL/GenBank/DDBJ databases">
        <title>Symmetric and asymmetric DNA N6-adenine methylation regulates different biological responses in Mucorales.</title>
        <authorList>
            <consortium name="Lawrence Berkeley National Laboratory"/>
            <person name="Lax C."/>
            <person name="Mondo S.J."/>
            <person name="Osorio-Concepcion M."/>
            <person name="Muszewska A."/>
            <person name="Corrochano-Luque M."/>
            <person name="Gutierrez G."/>
            <person name="Riley R."/>
            <person name="Lipzen A."/>
            <person name="Guo J."/>
            <person name="Hundley H."/>
            <person name="Amirebrahimi M."/>
            <person name="Ng V."/>
            <person name="Lorenzo-Gutierrez D."/>
            <person name="Binder U."/>
            <person name="Yang J."/>
            <person name="Song Y."/>
            <person name="Canovas D."/>
            <person name="Navarro E."/>
            <person name="Freitag M."/>
            <person name="Gabaldon T."/>
            <person name="Grigoriev I.V."/>
            <person name="Corrochano L.M."/>
            <person name="Nicolas F.E."/>
            <person name="Garre V."/>
        </authorList>
    </citation>
    <scope>NUCLEOTIDE SEQUENCE [LARGE SCALE GENOMIC DNA]</scope>
    <source>
        <strain evidence="19 20">L51</strain>
    </source>
</reference>
<dbReference type="InterPro" id="IPR046341">
    <property type="entry name" value="SET_dom_sf"/>
</dbReference>
<dbReference type="EC" id="2.1.1.362" evidence="3"/>
<evidence type="ECO:0000259" key="18">
    <source>
        <dbReference type="PROSITE" id="PS50280"/>
    </source>
</evidence>
<dbReference type="InterPro" id="IPR041938">
    <property type="entry name" value="Hist-Lys_N-MTase_N"/>
</dbReference>
<dbReference type="PROSITE" id="PS51570">
    <property type="entry name" value="SAM_MT43_SUVAR420_2"/>
    <property type="match status" value="1"/>
</dbReference>
<dbReference type="Proteomes" id="UP001448207">
    <property type="component" value="Unassembled WGS sequence"/>
</dbReference>
<keyword evidence="9" id="KW-0808">Transferase</keyword>
<keyword evidence="11" id="KW-0156">Chromatin regulator</keyword>
<keyword evidence="13" id="KW-0804">Transcription</keyword>
<dbReference type="InterPro" id="IPR001214">
    <property type="entry name" value="SET_dom"/>
</dbReference>
<evidence type="ECO:0000313" key="19">
    <source>
        <dbReference type="EMBL" id="KAL0088691.1"/>
    </source>
</evidence>
<evidence type="ECO:0000256" key="4">
    <source>
        <dbReference type="ARBA" id="ARBA00014232"/>
    </source>
</evidence>
<evidence type="ECO:0000256" key="14">
    <source>
        <dbReference type="ARBA" id="ARBA00023242"/>
    </source>
</evidence>
<evidence type="ECO:0000256" key="5">
    <source>
        <dbReference type="ARBA" id="ARBA00015413"/>
    </source>
</evidence>
<keyword evidence="8" id="KW-0489">Methyltransferase</keyword>
<name>A0ABR3B4W2_PHYBL</name>
<evidence type="ECO:0000256" key="10">
    <source>
        <dbReference type="ARBA" id="ARBA00022691"/>
    </source>
</evidence>
<dbReference type="InterPro" id="IPR025783">
    <property type="entry name" value="Set9_fungi"/>
</dbReference>
<gene>
    <name evidence="19" type="ORF">J3Q64DRAFT_1430732</name>
</gene>
<evidence type="ECO:0000256" key="11">
    <source>
        <dbReference type="ARBA" id="ARBA00022853"/>
    </source>
</evidence>
<keyword evidence="14" id="KW-0539">Nucleus</keyword>
<proteinExistence type="predicted"/>
<dbReference type="SMART" id="SM00317">
    <property type="entry name" value="SET"/>
    <property type="match status" value="1"/>
</dbReference>
<dbReference type="InterPro" id="IPR039977">
    <property type="entry name" value="Suv4-20/Set9"/>
</dbReference>
<keyword evidence="10" id="KW-0949">S-adenosyl-L-methionine</keyword>
<evidence type="ECO:0000256" key="17">
    <source>
        <dbReference type="ARBA" id="ARBA00048081"/>
    </source>
</evidence>
<comment type="caution">
    <text evidence="19">The sequence shown here is derived from an EMBL/GenBank/DDBJ whole genome shotgun (WGS) entry which is preliminary data.</text>
</comment>
<sequence>MEYSLLSRYDDLLADIFLDGLHLWFRTIKMNADHSERRLPSKQLINIIRNHIIGRNRVTDAAQECLNLDFFKDYLRGVSQKDKSAFGQHMKRYLSMYVPNAGFEICDTRRYSQEGEEAQACVIATKDWSIGDEIKMCSGMIAVLASEDDDELKRQNRDFSVMFSTRKNCSCLFLGPARFMNHDCDSNCKFIPLGQAAITLKVVKDVKCGDELTSFYGDQYFGEDNCECRCVTCERRGNGFFKPPEIEEEIVEEQQEVSARRSTRKRKAVSYEGNIGL</sequence>
<dbReference type="Gene3D" id="2.170.270.10">
    <property type="entry name" value="SET domain"/>
    <property type="match status" value="1"/>
</dbReference>
<dbReference type="PANTHER" id="PTHR12977">
    <property type="entry name" value="SUPPRESSOR OF VARIEGATION 4-20-RELATED"/>
    <property type="match status" value="1"/>
</dbReference>
<dbReference type="EC" id="2.1.1.372" evidence="15"/>
<keyword evidence="6" id="KW-0158">Chromosome</keyword>
<evidence type="ECO:0000256" key="2">
    <source>
        <dbReference type="ARBA" id="ARBA00004286"/>
    </source>
</evidence>
<evidence type="ECO:0000256" key="7">
    <source>
        <dbReference type="ARBA" id="ARBA00022491"/>
    </source>
</evidence>
<evidence type="ECO:0000256" key="9">
    <source>
        <dbReference type="ARBA" id="ARBA00022679"/>
    </source>
</evidence>
<keyword evidence="12" id="KW-0805">Transcription regulation</keyword>
<dbReference type="InterPro" id="IPR025790">
    <property type="entry name" value="Suv4-20_animal"/>
</dbReference>
<evidence type="ECO:0000256" key="13">
    <source>
        <dbReference type="ARBA" id="ARBA00023163"/>
    </source>
</evidence>
<feature type="domain" description="SET" evidence="18">
    <location>
        <begin position="101"/>
        <end position="217"/>
    </location>
</feature>
<evidence type="ECO:0000256" key="16">
    <source>
        <dbReference type="ARBA" id="ARBA00030653"/>
    </source>
</evidence>
<keyword evidence="20" id="KW-1185">Reference proteome</keyword>
<dbReference type="Pfam" id="PF00856">
    <property type="entry name" value="SET"/>
    <property type="match status" value="1"/>
</dbReference>
<dbReference type="Gene3D" id="1.10.10.1700">
    <property type="entry name" value="Histone-lysine N-methyltransferase"/>
    <property type="match status" value="1"/>
</dbReference>
<dbReference type="EMBL" id="JBCLYO010000005">
    <property type="protein sequence ID" value="KAL0088691.1"/>
    <property type="molecule type" value="Genomic_DNA"/>
</dbReference>
<keyword evidence="7" id="KW-0678">Repressor</keyword>
<evidence type="ECO:0000256" key="15">
    <source>
        <dbReference type="ARBA" id="ARBA00024057"/>
    </source>
</evidence>
<evidence type="ECO:0000256" key="1">
    <source>
        <dbReference type="ARBA" id="ARBA00004123"/>
    </source>
</evidence>
<dbReference type="PROSITE" id="PS50280">
    <property type="entry name" value="SET"/>
    <property type="match status" value="1"/>
</dbReference>
<evidence type="ECO:0000313" key="20">
    <source>
        <dbReference type="Proteomes" id="UP001448207"/>
    </source>
</evidence>
<evidence type="ECO:0000256" key="8">
    <source>
        <dbReference type="ARBA" id="ARBA00022603"/>
    </source>
</evidence>
<comment type="catalytic activity">
    <reaction evidence="17">
        <text>L-lysyl(20)-[histone H4] + 3 S-adenosyl-L-methionine = N(6),N(6),N(6)-trimethyl-L-lysyl(20)-[histone H4] + 3 S-adenosyl-L-homocysteine + 3 H(+)</text>
        <dbReference type="Rhea" id="RHEA:64456"/>
        <dbReference type="Rhea" id="RHEA-COMP:15554"/>
        <dbReference type="Rhea" id="RHEA-COMP:15998"/>
        <dbReference type="ChEBI" id="CHEBI:15378"/>
        <dbReference type="ChEBI" id="CHEBI:29969"/>
        <dbReference type="ChEBI" id="CHEBI:57856"/>
        <dbReference type="ChEBI" id="CHEBI:59789"/>
        <dbReference type="ChEBI" id="CHEBI:61961"/>
        <dbReference type="EC" id="2.1.1.372"/>
    </reaction>
</comment>
<organism evidence="19 20">
    <name type="scientific">Phycomyces blakesleeanus</name>
    <dbReference type="NCBI Taxonomy" id="4837"/>
    <lineage>
        <taxon>Eukaryota</taxon>
        <taxon>Fungi</taxon>
        <taxon>Fungi incertae sedis</taxon>
        <taxon>Mucoromycota</taxon>
        <taxon>Mucoromycotina</taxon>
        <taxon>Mucoromycetes</taxon>
        <taxon>Mucorales</taxon>
        <taxon>Phycomycetaceae</taxon>
        <taxon>Phycomyces</taxon>
    </lineage>
</organism>
<evidence type="ECO:0000256" key="6">
    <source>
        <dbReference type="ARBA" id="ARBA00022454"/>
    </source>
</evidence>
<dbReference type="PANTHER" id="PTHR12977:SF4">
    <property type="entry name" value="HISTONE-LYSINE N-METHYLTRANSFERASE KMT5B"/>
    <property type="match status" value="1"/>
</dbReference>
<dbReference type="CDD" id="cd10524">
    <property type="entry name" value="SET_Suv4-20-like"/>
    <property type="match status" value="1"/>
</dbReference>
<dbReference type="SUPFAM" id="SSF82199">
    <property type="entry name" value="SET domain"/>
    <property type="match status" value="1"/>
</dbReference>
<comment type="subcellular location">
    <subcellularLocation>
        <location evidence="2">Chromosome</location>
    </subcellularLocation>
    <subcellularLocation>
        <location evidence="1">Nucleus</location>
    </subcellularLocation>
</comment>